<dbReference type="InterPro" id="IPR013094">
    <property type="entry name" value="AB_hydrolase_3"/>
</dbReference>
<gene>
    <name evidence="3" type="ORF">BCR41DRAFT_399959</name>
</gene>
<reference evidence="3 4" key="1">
    <citation type="submission" date="2016-07" db="EMBL/GenBank/DDBJ databases">
        <title>Pervasive Adenine N6-methylation of Active Genes in Fungi.</title>
        <authorList>
            <consortium name="DOE Joint Genome Institute"/>
            <person name="Mondo S.J."/>
            <person name="Dannebaum R.O."/>
            <person name="Kuo R.C."/>
            <person name="Labutti K."/>
            <person name="Haridas S."/>
            <person name="Kuo A."/>
            <person name="Salamov A."/>
            <person name="Ahrendt S.R."/>
            <person name="Lipzen A."/>
            <person name="Sullivan W."/>
            <person name="Andreopoulos W.B."/>
            <person name="Clum A."/>
            <person name="Lindquist E."/>
            <person name="Daum C."/>
            <person name="Ramamoorthy G.K."/>
            <person name="Gryganskyi A."/>
            <person name="Culley D."/>
            <person name="Magnuson J.K."/>
            <person name="James T.Y."/>
            <person name="O'Malley M.A."/>
            <person name="Stajich J.E."/>
            <person name="Spatafora J.W."/>
            <person name="Visel A."/>
            <person name="Grigoriev I.V."/>
        </authorList>
    </citation>
    <scope>NUCLEOTIDE SEQUENCE [LARGE SCALE GENOMIC DNA]</scope>
    <source>
        <strain evidence="3 4">NRRL 3116</strain>
    </source>
</reference>
<dbReference type="OrthoDB" id="408631at2759"/>
<proteinExistence type="predicted"/>
<dbReference type="PANTHER" id="PTHR48081">
    <property type="entry name" value="AB HYDROLASE SUPERFAMILY PROTEIN C4A8.06C"/>
    <property type="match status" value="1"/>
</dbReference>
<keyword evidence="1 3" id="KW-0378">Hydrolase</keyword>
<comment type="caution">
    <text evidence="3">The sequence shown here is derived from an EMBL/GenBank/DDBJ whole genome shotgun (WGS) entry which is preliminary data.</text>
</comment>
<organism evidence="3 4">
    <name type="scientific">Lobosporangium transversale</name>
    <dbReference type="NCBI Taxonomy" id="64571"/>
    <lineage>
        <taxon>Eukaryota</taxon>
        <taxon>Fungi</taxon>
        <taxon>Fungi incertae sedis</taxon>
        <taxon>Mucoromycota</taxon>
        <taxon>Mortierellomycotina</taxon>
        <taxon>Mortierellomycetes</taxon>
        <taxon>Mortierellales</taxon>
        <taxon>Mortierellaceae</taxon>
        <taxon>Lobosporangium</taxon>
    </lineage>
</organism>
<evidence type="ECO:0000256" key="1">
    <source>
        <dbReference type="ARBA" id="ARBA00022801"/>
    </source>
</evidence>
<name>A0A1Y2GDF0_9FUNG</name>
<keyword evidence="4" id="KW-1185">Reference proteome</keyword>
<dbReference type="GeneID" id="33570952"/>
<dbReference type="AlphaFoldDB" id="A0A1Y2GDF0"/>
<dbReference type="SUPFAM" id="SSF53474">
    <property type="entry name" value="alpha/beta-Hydrolases"/>
    <property type="match status" value="1"/>
</dbReference>
<accession>A0A1Y2GDF0</accession>
<sequence>MSVLQRRKVYALGVYIQHILQNLGTPELRNQWAIAIFGDKVQNYQLSPQEQALWAADQYWAKLGLADVRGPQGHTWKGYWIPFQDQVHHVKDSQGQDQAQKVDISKIKVGQGCDLVVVCAHGGLFCDGWPLQCLDFMKQVMKQAQEKHNLRIGFLSLDYSLSPEKPYPHALEESLAAYRSLIKEYGVDPKRVVFAGESAGGNITLALALKVRDEFKGELDLPLGIYTICPYLFISEPYIPTLFDVLTLELAEACIDSYSQSRLEVIESPYFSPLNTQTFAGLPPMLLFYGGIEILRPSMEQFVERLKEDGVAHQVMMKEGRGHAWFLIDPISTPEDRKEGIEWTSRFLAEIYVNHHGRT</sequence>
<dbReference type="InterPro" id="IPR029058">
    <property type="entry name" value="AB_hydrolase_fold"/>
</dbReference>
<dbReference type="Gene3D" id="3.40.50.1820">
    <property type="entry name" value="alpha/beta hydrolase"/>
    <property type="match status" value="1"/>
</dbReference>
<evidence type="ECO:0000259" key="2">
    <source>
        <dbReference type="Pfam" id="PF07859"/>
    </source>
</evidence>
<protein>
    <submittedName>
        <fullName evidence="3">Alpha/Beta hydrolase protein</fullName>
    </submittedName>
</protein>
<dbReference type="RefSeq" id="XP_021877683.1">
    <property type="nucleotide sequence ID" value="XM_022029109.1"/>
</dbReference>
<dbReference type="InParanoid" id="A0A1Y2GDF0"/>
<dbReference type="PANTHER" id="PTHR48081:SF8">
    <property type="entry name" value="ALPHA_BETA HYDROLASE FOLD-3 DOMAIN-CONTAINING PROTEIN-RELATED"/>
    <property type="match status" value="1"/>
</dbReference>
<dbReference type="GO" id="GO:0016787">
    <property type="term" value="F:hydrolase activity"/>
    <property type="evidence" value="ECO:0007669"/>
    <property type="project" value="UniProtKB-KW"/>
</dbReference>
<dbReference type="InterPro" id="IPR050300">
    <property type="entry name" value="GDXG_lipolytic_enzyme"/>
</dbReference>
<evidence type="ECO:0000313" key="4">
    <source>
        <dbReference type="Proteomes" id="UP000193648"/>
    </source>
</evidence>
<dbReference type="EMBL" id="MCFF01000044">
    <property type="protein sequence ID" value="ORZ06762.1"/>
    <property type="molecule type" value="Genomic_DNA"/>
</dbReference>
<dbReference type="Pfam" id="PF07859">
    <property type="entry name" value="Abhydrolase_3"/>
    <property type="match status" value="1"/>
</dbReference>
<evidence type="ECO:0000313" key="3">
    <source>
        <dbReference type="EMBL" id="ORZ06762.1"/>
    </source>
</evidence>
<dbReference type="Proteomes" id="UP000193648">
    <property type="component" value="Unassembled WGS sequence"/>
</dbReference>
<feature type="domain" description="Alpha/beta hydrolase fold-3" evidence="2">
    <location>
        <begin position="117"/>
        <end position="326"/>
    </location>
</feature>
<dbReference type="STRING" id="64571.A0A1Y2GDF0"/>